<dbReference type="GO" id="GO:0005758">
    <property type="term" value="C:mitochondrial intermembrane space"/>
    <property type="evidence" value="ECO:0007669"/>
    <property type="project" value="EnsemblFungi"/>
</dbReference>
<keyword evidence="3 10" id="KW-0349">Heme</keyword>
<dbReference type="GO" id="GO:0005743">
    <property type="term" value="C:mitochondrial inner membrane"/>
    <property type="evidence" value="ECO:0007669"/>
    <property type="project" value="UniProtKB-SubCell"/>
</dbReference>
<dbReference type="GeneID" id="19895260"/>
<feature type="compositionally biased region" description="Low complexity" evidence="11">
    <location>
        <begin position="1"/>
        <end position="11"/>
    </location>
</feature>
<keyword evidence="9 10" id="KW-0456">Lyase</keyword>
<dbReference type="PANTHER" id="PTHR12743:SF0">
    <property type="entry name" value="HOLOCYTOCHROME C-TYPE SYNTHASE"/>
    <property type="match status" value="1"/>
</dbReference>
<keyword evidence="7 10" id="KW-0496">Mitochondrion</keyword>
<dbReference type="PROSITE" id="PS00821">
    <property type="entry name" value="CYTO_HEME_LYASE_1"/>
    <property type="match status" value="1"/>
</dbReference>
<gene>
    <name evidence="12" type="ORF">PNEG_01565</name>
</gene>
<dbReference type="GO" id="GO:0004408">
    <property type="term" value="F:holocytochrome-c synthase activity"/>
    <property type="evidence" value="ECO:0007669"/>
    <property type="project" value="UniProtKB-EC"/>
</dbReference>
<dbReference type="Proteomes" id="UP000011958">
    <property type="component" value="Unassembled WGS sequence"/>
</dbReference>
<sequence>MLEPSQASSKSSDSKNNHIRCPVSSINKNSGDLSPKKLDSFDQNLQGLSNKREISSIPKANGKEGEYWIYPSERMFFQAMRRKNWNPRINEMQFIVPIHNAVNEQVWREILSWEKGWGSEMCGGPKLVEFEGKSSKMSPKARWLKYLGYKPPFDRHDWKIDRCGKEVTYIIDFYSGKKEGDLLSFYLDVRPKLSINGAWMRLIRVFEDFFQKKKDL</sequence>
<evidence type="ECO:0000256" key="5">
    <source>
        <dbReference type="ARBA" id="ARBA00022792"/>
    </source>
</evidence>
<evidence type="ECO:0000256" key="3">
    <source>
        <dbReference type="ARBA" id="ARBA00022617"/>
    </source>
</evidence>
<feature type="region of interest" description="Disordered" evidence="11">
    <location>
        <begin position="1"/>
        <end position="41"/>
    </location>
</feature>
<accession>M7NTA7</accession>
<evidence type="ECO:0000313" key="12">
    <source>
        <dbReference type="EMBL" id="EMR10306.1"/>
    </source>
</evidence>
<dbReference type="InterPro" id="IPR000511">
    <property type="entry name" value="Holocyt_c/c1_synthase"/>
</dbReference>
<dbReference type="PANTHER" id="PTHR12743">
    <property type="entry name" value="CYTOCHROME C1 HEME LYASE"/>
    <property type="match status" value="1"/>
</dbReference>
<keyword evidence="5 10" id="KW-0999">Mitochondrion inner membrane</keyword>
<organism evidence="12 13">
    <name type="scientific">Pneumocystis murina (strain B123)</name>
    <name type="common">Mouse pneumocystis pneumonia agent</name>
    <name type="synonym">Pneumocystis carinii f. sp. muris</name>
    <dbReference type="NCBI Taxonomy" id="1069680"/>
    <lineage>
        <taxon>Eukaryota</taxon>
        <taxon>Fungi</taxon>
        <taxon>Dikarya</taxon>
        <taxon>Ascomycota</taxon>
        <taxon>Taphrinomycotina</taxon>
        <taxon>Pneumocystomycetes</taxon>
        <taxon>Pneumocystaceae</taxon>
        <taxon>Pneumocystis</taxon>
    </lineage>
</organism>
<evidence type="ECO:0000256" key="1">
    <source>
        <dbReference type="ARBA" id="ARBA00004273"/>
    </source>
</evidence>
<evidence type="ECO:0000256" key="4">
    <source>
        <dbReference type="ARBA" id="ARBA00022723"/>
    </source>
</evidence>
<comment type="similarity">
    <text evidence="2 10">Belongs to the cytochrome c-type heme lyase family.</text>
</comment>
<evidence type="ECO:0000256" key="10">
    <source>
        <dbReference type="RuleBase" id="RU363130"/>
    </source>
</evidence>
<comment type="subcellular location">
    <subcellularLocation>
        <location evidence="1 10">Mitochondrion inner membrane</location>
    </subcellularLocation>
</comment>
<dbReference type="PROSITE" id="PS00822">
    <property type="entry name" value="CYTO_HEME_LYASE_2"/>
    <property type="match status" value="1"/>
</dbReference>
<dbReference type="AlphaFoldDB" id="M7NTA7"/>
<comment type="caution">
    <text evidence="12">The sequence shown here is derived from an EMBL/GenBank/DDBJ whole genome shotgun (WGS) entry which is preliminary data.</text>
</comment>
<evidence type="ECO:0000256" key="9">
    <source>
        <dbReference type="ARBA" id="ARBA00023239"/>
    </source>
</evidence>
<dbReference type="GO" id="GO:0046872">
    <property type="term" value="F:metal ion binding"/>
    <property type="evidence" value="ECO:0007669"/>
    <property type="project" value="UniProtKB-KW"/>
</dbReference>
<evidence type="ECO:0000256" key="11">
    <source>
        <dbReference type="SAM" id="MobiDB-lite"/>
    </source>
</evidence>
<dbReference type="OMA" id="WKRIMKK"/>
<comment type="function">
    <text evidence="10">Lyase that catalyzes the covalent linking of the heme group to the cytochrome C apoprotein to produce the mature functional cytochrome.</text>
</comment>
<keyword evidence="6 10" id="KW-0408">Iron</keyword>
<dbReference type="Pfam" id="PF01265">
    <property type="entry name" value="Cyto_heme_lyase"/>
    <property type="match status" value="1"/>
</dbReference>
<dbReference type="OrthoDB" id="4243at2759"/>
<proteinExistence type="inferred from homology"/>
<protein>
    <recommendedName>
        <fullName evidence="10">Holocytochrome c-type synthase</fullName>
        <ecNumber evidence="10">4.4.1.17</ecNumber>
    </recommendedName>
</protein>
<name>M7NTA7_PNEMU</name>
<evidence type="ECO:0000256" key="6">
    <source>
        <dbReference type="ARBA" id="ARBA00023004"/>
    </source>
</evidence>
<comment type="catalytic activity">
    <reaction evidence="10">
        <text>holo-[cytochrome c] = apo-[cytochrome c] + heme b</text>
        <dbReference type="Rhea" id="RHEA:22648"/>
        <dbReference type="Rhea" id="RHEA-COMP:10725"/>
        <dbReference type="Rhea" id="RHEA-COMP:10726"/>
        <dbReference type="ChEBI" id="CHEBI:29950"/>
        <dbReference type="ChEBI" id="CHEBI:60344"/>
        <dbReference type="ChEBI" id="CHEBI:83739"/>
        <dbReference type="EC" id="4.4.1.17"/>
    </reaction>
</comment>
<evidence type="ECO:0000256" key="2">
    <source>
        <dbReference type="ARBA" id="ARBA00007255"/>
    </source>
</evidence>
<dbReference type="STRING" id="1069680.M7NTA7"/>
<evidence type="ECO:0000256" key="7">
    <source>
        <dbReference type="ARBA" id="ARBA00023128"/>
    </source>
</evidence>
<dbReference type="EC" id="4.4.1.17" evidence="10"/>
<keyword evidence="8 10" id="KW-0472">Membrane</keyword>
<dbReference type="eggNOG" id="KOG3996">
    <property type="taxonomic scope" value="Eukaryota"/>
</dbReference>
<keyword evidence="4 10" id="KW-0479">Metal-binding</keyword>
<keyword evidence="13" id="KW-1185">Reference proteome</keyword>
<evidence type="ECO:0000313" key="13">
    <source>
        <dbReference type="Proteomes" id="UP000011958"/>
    </source>
</evidence>
<dbReference type="HOGENOM" id="CLU_048602_1_2_1"/>
<evidence type="ECO:0000256" key="8">
    <source>
        <dbReference type="ARBA" id="ARBA00023136"/>
    </source>
</evidence>
<dbReference type="EMBL" id="AFWA02000004">
    <property type="protein sequence ID" value="EMR10306.1"/>
    <property type="molecule type" value="Genomic_DNA"/>
</dbReference>
<dbReference type="RefSeq" id="XP_007873516.1">
    <property type="nucleotide sequence ID" value="XM_007875325.1"/>
</dbReference>
<reference evidence="13" key="1">
    <citation type="journal article" date="2016" name="Nat. Commun.">
        <title>Genome analysis of three Pneumocystis species reveals adaptation mechanisms to life exclusively in mammalian hosts.</title>
        <authorList>
            <person name="Ma L."/>
            <person name="Chen Z."/>
            <person name="Huang D.W."/>
            <person name="Kutty G."/>
            <person name="Ishihara M."/>
            <person name="Wang H."/>
            <person name="Abouelleil A."/>
            <person name="Bishop L."/>
            <person name="Davey E."/>
            <person name="Deng R."/>
            <person name="Deng X."/>
            <person name="Fan L."/>
            <person name="Fantoni G."/>
            <person name="Fitzgerald M."/>
            <person name="Gogineni E."/>
            <person name="Goldberg J.M."/>
            <person name="Handley G."/>
            <person name="Hu X."/>
            <person name="Huber C."/>
            <person name="Jiao X."/>
            <person name="Jones K."/>
            <person name="Levin J.Z."/>
            <person name="Liu Y."/>
            <person name="Macdonald P."/>
            <person name="Melnikov A."/>
            <person name="Raley C."/>
            <person name="Sassi M."/>
            <person name="Sherman B.T."/>
            <person name="Song X."/>
            <person name="Sykes S."/>
            <person name="Tran B."/>
            <person name="Walsh L."/>
            <person name="Xia Y."/>
            <person name="Yang J."/>
            <person name="Young S."/>
            <person name="Zeng Q."/>
            <person name="Zheng X."/>
            <person name="Stephens R."/>
            <person name="Nusbaum C."/>
            <person name="Birren B.W."/>
            <person name="Azadi P."/>
            <person name="Lempicki R.A."/>
            <person name="Cuomo C.A."/>
            <person name="Kovacs J.A."/>
        </authorList>
    </citation>
    <scope>NUCLEOTIDE SEQUENCE [LARGE SCALE GENOMIC DNA]</scope>
    <source>
        <strain evidence="13">B123</strain>
    </source>
</reference>
<dbReference type="VEuPathDB" id="FungiDB:PNEG_01565"/>